<sequence length="127" mass="13268">MASSAVAIATTISSSTGSTGACVSGGEEGRDLVLLEVDAHSQVRVRIPPPRPFGGARGGGEEVGSLKEVLVEAGDGSMMNGLQMQHPFHPGGVTATQPLRIIPARSRFSAPPPPLRRKMEQKRSELV</sequence>
<dbReference type="AlphaFoldDB" id="A0A834F1Q3"/>
<evidence type="ECO:0000313" key="2">
    <source>
        <dbReference type="EMBL" id="KAF6717646.1"/>
    </source>
</evidence>
<organism evidence="2 3">
    <name type="scientific">Oryzias melastigma</name>
    <name type="common">Marine medaka</name>
    <dbReference type="NCBI Taxonomy" id="30732"/>
    <lineage>
        <taxon>Eukaryota</taxon>
        <taxon>Metazoa</taxon>
        <taxon>Chordata</taxon>
        <taxon>Craniata</taxon>
        <taxon>Vertebrata</taxon>
        <taxon>Euteleostomi</taxon>
        <taxon>Actinopterygii</taxon>
        <taxon>Neopterygii</taxon>
        <taxon>Teleostei</taxon>
        <taxon>Neoteleostei</taxon>
        <taxon>Acanthomorphata</taxon>
        <taxon>Ovalentaria</taxon>
        <taxon>Atherinomorphae</taxon>
        <taxon>Beloniformes</taxon>
        <taxon>Adrianichthyidae</taxon>
        <taxon>Oryziinae</taxon>
        <taxon>Oryzias</taxon>
    </lineage>
</organism>
<reference evidence="2" key="1">
    <citation type="journal article" name="BMC Genomics">
        <title>Long-read sequencing and de novo genome assembly of marine medaka (Oryzias melastigma).</title>
        <authorList>
            <person name="Liang P."/>
            <person name="Saqib H.S.A."/>
            <person name="Ni X."/>
            <person name="Shen Y."/>
        </authorList>
    </citation>
    <scope>NUCLEOTIDE SEQUENCE</scope>
    <source>
        <strain evidence="2">Bigg-433</strain>
    </source>
</reference>
<dbReference type="EMBL" id="WKFB01000819">
    <property type="protein sequence ID" value="KAF6717646.1"/>
    <property type="molecule type" value="Genomic_DNA"/>
</dbReference>
<name>A0A834F1Q3_ORYME</name>
<comment type="caution">
    <text evidence="2">The sequence shown here is derived from an EMBL/GenBank/DDBJ whole genome shotgun (WGS) entry which is preliminary data.</text>
</comment>
<evidence type="ECO:0000256" key="1">
    <source>
        <dbReference type="SAM" id="MobiDB-lite"/>
    </source>
</evidence>
<feature type="region of interest" description="Disordered" evidence="1">
    <location>
        <begin position="104"/>
        <end position="127"/>
    </location>
</feature>
<proteinExistence type="predicted"/>
<feature type="compositionally biased region" description="Basic and acidic residues" evidence="1">
    <location>
        <begin position="117"/>
        <end position="127"/>
    </location>
</feature>
<evidence type="ECO:0000313" key="3">
    <source>
        <dbReference type="Proteomes" id="UP000646548"/>
    </source>
</evidence>
<accession>A0A834F1Q3</accession>
<dbReference type="Proteomes" id="UP000646548">
    <property type="component" value="Unassembled WGS sequence"/>
</dbReference>
<protein>
    <submittedName>
        <fullName evidence="2">Uncharacterized protein</fullName>
    </submittedName>
</protein>
<gene>
    <name evidence="2" type="ORF">FQA47_006655</name>
</gene>